<evidence type="ECO:0000256" key="2">
    <source>
        <dbReference type="ARBA" id="ARBA00022679"/>
    </source>
</evidence>
<dbReference type="AlphaFoldDB" id="A0A8X7TJW2"/>
<name>A0A8X7TJW2_BRACI</name>
<dbReference type="GO" id="GO:0032259">
    <property type="term" value="P:methylation"/>
    <property type="evidence" value="ECO:0007669"/>
    <property type="project" value="UniProtKB-KW"/>
</dbReference>
<dbReference type="OrthoDB" id="1606438at2759"/>
<keyword evidence="6" id="KW-1185">Reference proteome</keyword>
<proteinExistence type="predicted"/>
<keyword evidence="3" id="KW-0949">S-adenosyl-L-methionine</keyword>
<gene>
    <name evidence="5" type="ORF">Bca52824_094361</name>
</gene>
<evidence type="ECO:0000313" key="5">
    <source>
        <dbReference type="EMBL" id="KAG2243796.1"/>
    </source>
</evidence>
<dbReference type="EMBL" id="JAAMPC010000147">
    <property type="protein sequence ID" value="KAG2243796.1"/>
    <property type="molecule type" value="Genomic_DNA"/>
</dbReference>
<dbReference type="PROSITE" id="PS51683">
    <property type="entry name" value="SAM_OMT_II"/>
    <property type="match status" value="1"/>
</dbReference>
<sequence>MLSKGFDKKYGKACDTRLMVPHVAGACHDLFEGVATVVDVGGCTGQTMEILVKESPCIKGFSFDLPHVIKVAQVLDGVENVGGDKFDSIPKCDAVFIKENERSLDGAARRGFESFVDVKDTLNWAVHRHIFYRDASDLREKFNANKDVEDVDRIDKLVAHGEAEEYDKLRHP</sequence>
<dbReference type="InterPro" id="IPR016461">
    <property type="entry name" value="COMT-like"/>
</dbReference>
<dbReference type="PANTHER" id="PTHR11746">
    <property type="entry name" value="O-METHYLTRANSFERASE"/>
    <property type="match status" value="1"/>
</dbReference>
<reference evidence="5 6" key="1">
    <citation type="submission" date="2020-02" db="EMBL/GenBank/DDBJ databases">
        <authorList>
            <person name="Ma Q."/>
            <person name="Huang Y."/>
            <person name="Song X."/>
            <person name="Pei D."/>
        </authorList>
    </citation>
    <scope>NUCLEOTIDE SEQUENCE [LARGE SCALE GENOMIC DNA]</scope>
    <source>
        <strain evidence="5">Sxm20200214</strain>
        <tissue evidence="5">Leaf</tissue>
    </source>
</reference>
<evidence type="ECO:0000313" key="6">
    <source>
        <dbReference type="Proteomes" id="UP000886595"/>
    </source>
</evidence>
<dbReference type="SUPFAM" id="SSF53335">
    <property type="entry name" value="S-adenosyl-L-methionine-dependent methyltransferases"/>
    <property type="match status" value="1"/>
</dbReference>
<keyword evidence="2" id="KW-0808">Transferase</keyword>
<keyword evidence="1" id="KW-0489">Methyltransferase</keyword>
<dbReference type="InterPro" id="IPR029063">
    <property type="entry name" value="SAM-dependent_MTases_sf"/>
</dbReference>
<comment type="caution">
    <text evidence="5">The sequence shown here is derived from an EMBL/GenBank/DDBJ whole genome shotgun (WGS) entry which is preliminary data.</text>
</comment>
<feature type="domain" description="O-methyltransferase C-terminal" evidence="4">
    <location>
        <begin position="19"/>
        <end position="98"/>
    </location>
</feature>
<dbReference type="CDD" id="cd20263">
    <property type="entry name" value="Complex1_LYR_NDUFB9_LYRM3"/>
    <property type="match status" value="1"/>
</dbReference>
<accession>A0A8X7TJW2</accession>
<organism evidence="5 6">
    <name type="scientific">Brassica carinata</name>
    <name type="common">Ethiopian mustard</name>
    <name type="synonym">Abyssinian cabbage</name>
    <dbReference type="NCBI Taxonomy" id="52824"/>
    <lineage>
        <taxon>Eukaryota</taxon>
        <taxon>Viridiplantae</taxon>
        <taxon>Streptophyta</taxon>
        <taxon>Embryophyta</taxon>
        <taxon>Tracheophyta</taxon>
        <taxon>Spermatophyta</taxon>
        <taxon>Magnoliopsida</taxon>
        <taxon>eudicotyledons</taxon>
        <taxon>Gunneridae</taxon>
        <taxon>Pentapetalae</taxon>
        <taxon>rosids</taxon>
        <taxon>malvids</taxon>
        <taxon>Brassicales</taxon>
        <taxon>Brassicaceae</taxon>
        <taxon>Brassiceae</taxon>
        <taxon>Brassica</taxon>
    </lineage>
</organism>
<evidence type="ECO:0000256" key="3">
    <source>
        <dbReference type="ARBA" id="ARBA00022691"/>
    </source>
</evidence>
<protein>
    <recommendedName>
        <fullName evidence="4">O-methyltransferase C-terminal domain-containing protein</fullName>
    </recommendedName>
</protein>
<evidence type="ECO:0000256" key="1">
    <source>
        <dbReference type="ARBA" id="ARBA00022603"/>
    </source>
</evidence>
<dbReference type="GO" id="GO:0008171">
    <property type="term" value="F:O-methyltransferase activity"/>
    <property type="evidence" value="ECO:0007669"/>
    <property type="project" value="InterPro"/>
</dbReference>
<evidence type="ECO:0000259" key="4">
    <source>
        <dbReference type="Pfam" id="PF00891"/>
    </source>
</evidence>
<dbReference type="Proteomes" id="UP000886595">
    <property type="component" value="Unassembled WGS sequence"/>
</dbReference>
<dbReference type="InterPro" id="IPR001077">
    <property type="entry name" value="COMT_C"/>
</dbReference>
<dbReference type="InterPro" id="IPR045292">
    <property type="entry name" value="Complex1_LYR_NDUFB9_LYRM3"/>
</dbReference>
<dbReference type="Gene3D" id="3.40.50.150">
    <property type="entry name" value="Vaccinia Virus protein VP39"/>
    <property type="match status" value="1"/>
</dbReference>
<dbReference type="Pfam" id="PF00891">
    <property type="entry name" value="Methyltransf_2"/>
    <property type="match status" value="1"/>
</dbReference>